<protein>
    <recommendedName>
        <fullName evidence="6">N-lysine methyltransferase</fullName>
        <ecNumber evidence="6">2.1.1.-</ecNumber>
    </recommendedName>
</protein>
<dbReference type="Gene3D" id="3.90.1420.10">
    <property type="entry name" value="Rubisco LSMT, substrate-binding domain"/>
    <property type="match status" value="1"/>
</dbReference>
<gene>
    <name evidence="10" type="primary">LOC110989071</name>
</gene>
<dbReference type="InterPro" id="IPR036464">
    <property type="entry name" value="Rubisco_LSMT_subst-bd_sf"/>
</dbReference>
<dbReference type="CTD" id="79918"/>
<feature type="region of interest" description="Disordered" evidence="7">
    <location>
        <begin position="239"/>
        <end position="258"/>
    </location>
</feature>
<name>A0A8B7ZUV3_ACAPL</name>
<feature type="region of interest" description="Disordered" evidence="7">
    <location>
        <begin position="1"/>
        <end position="20"/>
    </location>
</feature>
<feature type="compositionally biased region" description="Acidic residues" evidence="7">
    <location>
        <begin position="247"/>
        <end position="258"/>
    </location>
</feature>
<evidence type="ECO:0000256" key="5">
    <source>
        <dbReference type="ARBA" id="ARBA00023242"/>
    </source>
</evidence>
<dbReference type="InterPro" id="IPR001214">
    <property type="entry name" value="SET_dom"/>
</dbReference>
<proteinExistence type="inferred from homology"/>
<dbReference type="InterPro" id="IPR011383">
    <property type="entry name" value="N-lys_methylase_SETD6"/>
</dbReference>
<dbReference type="RefSeq" id="XP_022108872.1">
    <property type="nucleotide sequence ID" value="XM_022253180.1"/>
</dbReference>
<dbReference type="PIRSF" id="PIRSF011771">
    <property type="entry name" value="RMS1_SET"/>
    <property type="match status" value="1"/>
</dbReference>
<evidence type="ECO:0000256" key="2">
    <source>
        <dbReference type="ARBA" id="ARBA00022603"/>
    </source>
</evidence>
<dbReference type="PANTHER" id="PTHR13271:SF34">
    <property type="entry name" value="N-LYSINE METHYLTRANSFERASE SETD6"/>
    <property type="match status" value="1"/>
</dbReference>
<reference evidence="10" key="1">
    <citation type="submission" date="2025-08" db="UniProtKB">
        <authorList>
            <consortium name="RefSeq"/>
        </authorList>
    </citation>
    <scope>IDENTIFICATION</scope>
</reference>
<keyword evidence="4 6" id="KW-0949">S-adenosyl-L-methionine</keyword>
<feature type="domain" description="SET" evidence="8">
    <location>
        <begin position="66"/>
        <end position="313"/>
    </location>
</feature>
<dbReference type="CDD" id="cd19178">
    <property type="entry name" value="SET_SETD6"/>
    <property type="match status" value="1"/>
</dbReference>
<dbReference type="Proteomes" id="UP000694845">
    <property type="component" value="Unplaced"/>
</dbReference>
<evidence type="ECO:0000256" key="7">
    <source>
        <dbReference type="SAM" id="MobiDB-lite"/>
    </source>
</evidence>
<evidence type="ECO:0000256" key="4">
    <source>
        <dbReference type="ARBA" id="ARBA00022691"/>
    </source>
</evidence>
<dbReference type="GO" id="GO:0016279">
    <property type="term" value="F:protein-lysine N-methyltransferase activity"/>
    <property type="evidence" value="ECO:0007669"/>
    <property type="project" value="UniProtKB-UniRule"/>
</dbReference>
<dbReference type="GO" id="GO:0005634">
    <property type="term" value="C:nucleus"/>
    <property type="evidence" value="ECO:0007669"/>
    <property type="project" value="UniProtKB-SubCell"/>
</dbReference>
<comment type="function">
    <text evidence="6">Protein-lysine N-methyltransferase.</text>
</comment>
<comment type="subcellular location">
    <subcellularLocation>
        <location evidence="1 6">Nucleus</location>
    </subcellularLocation>
</comment>
<keyword evidence="3 6" id="KW-0808">Transferase</keyword>
<evidence type="ECO:0000313" key="10">
    <source>
        <dbReference type="RefSeq" id="XP_022108872.1"/>
    </source>
</evidence>
<organism evidence="9 10">
    <name type="scientific">Acanthaster planci</name>
    <name type="common">Crown-of-thorns starfish</name>
    <dbReference type="NCBI Taxonomy" id="133434"/>
    <lineage>
        <taxon>Eukaryota</taxon>
        <taxon>Metazoa</taxon>
        <taxon>Echinodermata</taxon>
        <taxon>Eleutherozoa</taxon>
        <taxon>Asterozoa</taxon>
        <taxon>Asteroidea</taxon>
        <taxon>Valvatacea</taxon>
        <taxon>Valvatida</taxon>
        <taxon>Acanthasteridae</taxon>
        <taxon>Acanthaster</taxon>
    </lineage>
</organism>
<dbReference type="PANTHER" id="PTHR13271">
    <property type="entry name" value="UNCHARACTERIZED PUTATIVE METHYLTRANSFERASE"/>
    <property type="match status" value="1"/>
</dbReference>
<evidence type="ECO:0000256" key="6">
    <source>
        <dbReference type="PIRNR" id="PIRNR011771"/>
    </source>
</evidence>
<evidence type="ECO:0000313" key="9">
    <source>
        <dbReference type="Proteomes" id="UP000694845"/>
    </source>
</evidence>
<dbReference type="InterPro" id="IPR046341">
    <property type="entry name" value="SET_dom_sf"/>
</dbReference>
<dbReference type="InterPro" id="IPR044430">
    <property type="entry name" value="SETD6_SET"/>
</dbReference>
<evidence type="ECO:0000259" key="8">
    <source>
        <dbReference type="PROSITE" id="PS50280"/>
    </source>
</evidence>
<evidence type="ECO:0000256" key="1">
    <source>
        <dbReference type="ARBA" id="ARBA00004123"/>
    </source>
</evidence>
<dbReference type="Pfam" id="PF09273">
    <property type="entry name" value="Rubis-subs-bind"/>
    <property type="match status" value="1"/>
</dbReference>
<dbReference type="EC" id="2.1.1.-" evidence="6"/>
<dbReference type="Pfam" id="PF00856">
    <property type="entry name" value="SET"/>
    <property type="match status" value="1"/>
</dbReference>
<dbReference type="OMA" id="RVDWWLE"/>
<dbReference type="KEGG" id="aplc:110989071"/>
<dbReference type="PROSITE" id="PS50280">
    <property type="entry name" value="SET"/>
    <property type="match status" value="1"/>
</dbReference>
<dbReference type="Gene3D" id="3.90.1410.10">
    <property type="entry name" value="set domain protein methyltransferase, domain 1"/>
    <property type="match status" value="1"/>
</dbReference>
<evidence type="ECO:0000256" key="3">
    <source>
        <dbReference type="ARBA" id="ARBA00022679"/>
    </source>
</evidence>
<accession>A0A8B7ZUV3</accession>
<dbReference type="SUPFAM" id="SSF82199">
    <property type="entry name" value="SET domain"/>
    <property type="match status" value="1"/>
</dbReference>
<sequence>MARAAKKRRNDHEANSFQQSQRKDSTTLDCELGTFLRWCRDTGIDVNKKVILWQSCSQQRHHSCQCDTQVRVHVGTEGSCIRYGMIAIDNIAEGEILFTIPRECLLHPDNCSITALLQQGESELQSESGWVPLVLCLMFEYTCADSKWRPYLDLCPDRNQLDLPMFWDRETISKELQGTGVPDVVYRDVENICHEYHSVAVPFMKKNPEYFDLSVHTLELYRKLVAFVMAYSFTSPKQTSESAHEESVDDDAEEGVDDEAEDVPTLLTMMVPMADILNHVAKNNARLQFGQSRLSMIATRDINKDEEIFNTYGELPNWQLLQMYGFVEKYPENIYDTVDLPLILLREHLEFELDDHLAQAKWNFLRDTEEMLDDNIIIGLDGILNKWETYQTLKICTMTSADFKKLETSFVDEDLDEEGEDGHIEDSLEELFSFDGLMDLPSPWRQLLMVCATKHLKSFKNTMEEDMMLVSEENSTCNASTLNRRQKYACYLRIGQRKLLVKLMQCLKTESGTGKK</sequence>
<dbReference type="SUPFAM" id="SSF81822">
    <property type="entry name" value="RuBisCo LSMT C-terminal, substrate-binding domain"/>
    <property type="match status" value="1"/>
</dbReference>
<keyword evidence="5 6" id="KW-0539">Nucleus</keyword>
<keyword evidence="9" id="KW-1185">Reference proteome</keyword>
<dbReference type="InterPro" id="IPR050600">
    <property type="entry name" value="SETD3_SETD6_MTase"/>
</dbReference>
<dbReference type="OrthoDB" id="341421at2759"/>
<dbReference type="GeneID" id="110989071"/>
<dbReference type="FunFam" id="3.90.1410.10:FF:000007">
    <property type="entry name" value="Ribosomal lysine N-methyltransferase 4"/>
    <property type="match status" value="1"/>
</dbReference>
<dbReference type="GO" id="GO:0032259">
    <property type="term" value="P:methylation"/>
    <property type="evidence" value="ECO:0007669"/>
    <property type="project" value="UniProtKB-KW"/>
</dbReference>
<dbReference type="AlphaFoldDB" id="A0A8B7ZUV3"/>
<dbReference type="InterPro" id="IPR015353">
    <property type="entry name" value="Rubisco_LSMT_subst-bd"/>
</dbReference>
<keyword evidence="2 6" id="KW-0489">Methyltransferase</keyword>
<comment type="similarity">
    <text evidence="6">Belongs to the class V-like SAM-binding methyltransferase superfamily. Histone-lysine methyltransferase family. SETD6 subfamily.</text>
</comment>